<evidence type="ECO:0000256" key="2">
    <source>
        <dbReference type="SAM" id="Phobius"/>
    </source>
</evidence>
<name>A0A6L9MHH9_9HYPH</name>
<dbReference type="Pfam" id="PF09176">
    <property type="entry name" value="Mpt_N"/>
    <property type="match status" value="1"/>
</dbReference>
<dbReference type="Proteomes" id="UP000476332">
    <property type="component" value="Unassembled WGS sequence"/>
</dbReference>
<dbReference type="RefSeq" id="WP_163044022.1">
    <property type="nucleotide sequence ID" value="NZ_JAAAMJ010000007.1"/>
</dbReference>
<gene>
    <name evidence="4" type="ORF">GTW51_11260</name>
</gene>
<dbReference type="AlphaFoldDB" id="A0A6L9MHH9"/>
<dbReference type="InterPro" id="IPR015259">
    <property type="entry name" value="Methyl-teptahyd_DH_N"/>
</dbReference>
<dbReference type="SUPFAM" id="SSF53223">
    <property type="entry name" value="Aminoacid dehydrogenase-like, N-terminal domain"/>
    <property type="match status" value="1"/>
</dbReference>
<feature type="transmembrane region" description="Helical" evidence="2">
    <location>
        <begin position="126"/>
        <end position="147"/>
    </location>
</feature>
<dbReference type="EMBL" id="JAAAMJ010000007">
    <property type="protein sequence ID" value="NDV87277.1"/>
    <property type="molecule type" value="Genomic_DNA"/>
</dbReference>
<accession>A0A6L9MHH9</accession>
<sequence>MADKNILHMLTPHKHVSPFDVNMALDAGYDAVLPYEKVELGDIGDLVQDIIFSRPPNVGVRSAVFFGGDDAVLALDMIDAARKALVPPFGCNIMADPAGSFTTAAAMVACVERTLKNKKQKALKDVTIAVFGATGVVGYCAAVIAALEGAKVKIVGYSGLERVEARAREMKERFGADVEAVDGSSDEKNTAIVKEVEVILSAAKAGVQVLGADQLKAATRLLVAADVNAVPPLGLDGIDVMADEEPIPGTDALGIGALAVGPMKSKTEYGLLKRMIEAKEPQVLDFRDAFQLARTLVS</sequence>
<feature type="domain" description="Methylene-tetrahydromethanopterin dehydrogenase N-terminal" evidence="3">
    <location>
        <begin position="18"/>
        <end position="98"/>
    </location>
</feature>
<dbReference type="Gene3D" id="3.40.50.10280">
    <property type="entry name" value="Methylene-tetrahydromethanopterin dehydrogenase, N-terminal domain"/>
    <property type="match status" value="1"/>
</dbReference>
<keyword evidence="5" id="KW-1185">Reference proteome</keyword>
<dbReference type="InterPro" id="IPR037089">
    <property type="entry name" value="Methyl-teptahyd_DH_N_sf"/>
</dbReference>
<dbReference type="InterPro" id="IPR046346">
    <property type="entry name" value="Aminoacid_DH-like_N_sf"/>
</dbReference>
<dbReference type="InterPro" id="IPR036291">
    <property type="entry name" value="NAD(P)-bd_dom_sf"/>
</dbReference>
<keyword evidence="2" id="KW-0812">Transmembrane</keyword>
<dbReference type="SUPFAM" id="SSF51735">
    <property type="entry name" value="NAD(P)-binding Rossmann-fold domains"/>
    <property type="match status" value="1"/>
</dbReference>
<evidence type="ECO:0000313" key="5">
    <source>
        <dbReference type="Proteomes" id="UP000476332"/>
    </source>
</evidence>
<comment type="caution">
    <text evidence="4">The sequence shown here is derived from an EMBL/GenBank/DDBJ whole genome shotgun (WGS) entry which is preliminary data.</text>
</comment>
<evidence type="ECO:0000256" key="1">
    <source>
        <dbReference type="ARBA" id="ARBA00023002"/>
    </source>
</evidence>
<organism evidence="4 5">
    <name type="scientific">Aurantimonas aggregata</name>
    <dbReference type="NCBI Taxonomy" id="2047720"/>
    <lineage>
        <taxon>Bacteria</taxon>
        <taxon>Pseudomonadati</taxon>
        <taxon>Pseudomonadota</taxon>
        <taxon>Alphaproteobacteria</taxon>
        <taxon>Hyphomicrobiales</taxon>
        <taxon>Aurantimonadaceae</taxon>
        <taxon>Aurantimonas</taxon>
    </lineage>
</organism>
<keyword evidence="2" id="KW-1133">Transmembrane helix</keyword>
<dbReference type="GO" id="GO:0016491">
    <property type="term" value="F:oxidoreductase activity"/>
    <property type="evidence" value="ECO:0007669"/>
    <property type="project" value="UniProtKB-KW"/>
</dbReference>
<evidence type="ECO:0000313" key="4">
    <source>
        <dbReference type="EMBL" id="NDV87277.1"/>
    </source>
</evidence>
<evidence type="ECO:0000259" key="3">
    <source>
        <dbReference type="Pfam" id="PF09176"/>
    </source>
</evidence>
<dbReference type="Gene3D" id="3.40.50.720">
    <property type="entry name" value="NAD(P)-binding Rossmann-like Domain"/>
    <property type="match status" value="1"/>
</dbReference>
<protein>
    <submittedName>
        <fullName evidence="4">Methylenetetrahydromethanopterin dehydrogenase</fullName>
    </submittedName>
</protein>
<keyword evidence="2" id="KW-0472">Membrane</keyword>
<proteinExistence type="predicted"/>
<keyword evidence="1" id="KW-0560">Oxidoreductase</keyword>
<reference evidence="4 5" key="1">
    <citation type="submission" date="2020-01" db="EMBL/GenBank/DDBJ databases">
        <title>Genomes of bacteria type strains.</title>
        <authorList>
            <person name="Chen J."/>
            <person name="Zhu S."/>
            <person name="Chen J."/>
        </authorList>
    </citation>
    <scope>NUCLEOTIDE SEQUENCE [LARGE SCALE GENOMIC DNA]</scope>
    <source>
        <strain evidence="4 5">KCTC 52919</strain>
    </source>
</reference>